<reference evidence="1" key="1">
    <citation type="submission" date="2020-09" db="EMBL/GenBank/DDBJ databases">
        <title>Genome-Enabled Discovery of Anthraquinone Biosynthesis in Senna tora.</title>
        <authorList>
            <person name="Kang S.-H."/>
            <person name="Pandey R.P."/>
            <person name="Lee C.-M."/>
            <person name="Sim J.-S."/>
            <person name="Jeong J.-T."/>
            <person name="Choi B.-S."/>
            <person name="Jung M."/>
            <person name="Ginzburg D."/>
            <person name="Zhao K."/>
            <person name="Won S.Y."/>
            <person name="Oh T.-J."/>
            <person name="Yu Y."/>
            <person name="Kim N.-H."/>
            <person name="Lee O.R."/>
            <person name="Lee T.-H."/>
            <person name="Bashyal P."/>
            <person name="Kim T.-S."/>
            <person name="Lee W.-H."/>
            <person name="Kawkins C."/>
            <person name="Kim C.-K."/>
            <person name="Kim J.S."/>
            <person name="Ahn B.O."/>
            <person name="Rhee S.Y."/>
            <person name="Sohng J.K."/>
        </authorList>
    </citation>
    <scope>NUCLEOTIDE SEQUENCE</scope>
    <source>
        <tissue evidence="1">Leaf</tissue>
    </source>
</reference>
<evidence type="ECO:0000313" key="2">
    <source>
        <dbReference type="Proteomes" id="UP000634136"/>
    </source>
</evidence>
<protein>
    <submittedName>
        <fullName evidence="1">Uncharacterized protein</fullName>
    </submittedName>
</protein>
<dbReference type="EMBL" id="JAAIUW010000007">
    <property type="protein sequence ID" value="KAF7822694.1"/>
    <property type="molecule type" value="Genomic_DNA"/>
</dbReference>
<evidence type="ECO:0000313" key="1">
    <source>
        <dbReference type="EMBL" id="KAF7822694.1"/>
    </source>
</evidence>
<sequence length="34" mass="3870">MATRVRKHRFEKSVSPHFTALAEACPITSLLSKR</sequence>
<name>A0A834WMW4_9FABA</name>
<gene>
    <name evidence="1" type="ORF">G2W53_020838</name>
</gene>
<dbReference type="Proteomes" id="UP000634136">
    <property type="component" value="Unassembled WGS sequence"/>
</dbReference>
<organism evidence="1 2">
    <name type="scientific">Senna tora</name>
    <dbReference type="NCBI Taxonomy" id="362788"/>
    <lineage>
        <taxon>Eukaryota</taxon>
        <taxon>Viridiplantae</taxon>
        <taxon>Streptophyta</taxon>
        <taxon>Embryophyta</taxon>
        <taxon>Tracheophyta</taxon>
        <taxon>Spermatophyta</taxon>
        <taxon>Magnoliopsida</taxon>
        <taxon>eudicotyledons</taxon>
        <taxon>Gunneridae</taxon>
        <taxon>Pentapetalae</taxon>
        <taxon>rosids</taxon>
        <taxon>fabids</taxon>
        <taxon>Fabales</taxon>
        <taxon>Fabaceae</taxon>
        <taxon>Caesalpinioideae</taxon>
        <taxon>Cassia clade</taxon>
        <taxon>Senna</taxon>
    </lineage>
</organism>
<dbReference type="AlphaFoldDB" id="A0A834WMW4"/>
<keyword evidence="2" id="KW-1185">Reference proteome</keyword>
<proteinExistence type="predicted"/>
<comment type="caution">
    <text evidence="1">The sequence shown here is derived from an EMBL/GenBank/DDBJ whole genome shotgun (WGS) entry which is preliminary data.</text>
</comment>
<accession>A0A834WMW4</accession>